<feature type="region of interest" description="Disordered" evidence="4">
    <location>
        <begin position="1"/>
        <end position="41"/>
    </location>
</feature>
<evidence type="ECO:0000256" key="3">
    <source>
        <dbReference type="ARBA" id="ARBA00022833"/>
    </source>
</evidence>
<keyword evidence="6" id="KW-0436">Ligase</keyword>
<keyword evidence="7" id="KW-1185">Reference proteome</keyword>
<feature type="domain" description="RING-type" evidence="5">
    <location>
        <begin position="162"/>
        <end position="207"/>
    </location>
</feature>
<keyword evidence="1" id="KW-0479">Metal-binding</keyword>
<dbReference type="PROSITE" id="PS50089">
    <property type="entry name" value="ZF_RING_2"/>
    <property type="match status" value="1"/>
</dbReference>
<dbReference type="GO" id="GO:0008270">
    <property type="term" value="F:zinc ion binding"/>
    <property type="evidence" value="ECO:0007669"/>
    <property type="project" value="UniProtKB-KW"/>
</dbReference>
<protein>
    <submittedName>
        <fullName evidence="6">E3 ubiquitin- ligase RNF4</fullName>
    </submittedName>
</protein>
<feature type="compositionally biased region" description="Polar residues" evidence="4">
    <location>
        <begin position="1"/>
        <end position="24"/>
    </location>
</feature>
<dbReference type="SUPFAM" id="SSF57850">
    <property type="entry name" value="RING/U-box"/>
    <property type="match status" value="1"/>
</dbReference>
<evidence type="ECO:0000313" key="6">
    <source>
        <dbReference type="EMBL" id="CAB3981654.1"/>
    </source>
</evidence>
<dbReference type="GO" id="GO:0140082">
    <property type="term" value="F:SUMO-ubiquitin ligase activity"/>
    <property type="evidence" value="ECO:0007669"/>
    <property type="project" value="TreeGrafter"/>
</dbReference>
<keyword evidence="2" id="KW-0863">Zinc-finger</keyword>
<organism evidence="6 7">
    <name type="scientific">Paramuricea clavata</name>
    <name type="common">Red gorgonian</name>
    <name type="synonym">Violescent sea-whip</name>
    <dbReference type="NCBI Taxonomy" id="317549"/>
    <lineage>
        <taxon>Eukaryota</taxon>
        <taxon>Metazoa</taxon>
        <taxon>Cnidaria</taxon>
        <taxon>Anthozoa</taxon>
        <taxon>Octocorallia</taxon>
        <taxon>Malacalcyonacea</taxon>
        <taxon>Plexauridae</taxon>
        <taxon>Paramuricea</taxon>
    </lineage>
</organism>
<dbReference type="InterPro" id="IPR017907">
    <property type="entry name" value="Znf_RING_CS"/>
</dbReference>
<dbReference type="PANTHER" id="PTHR47094">
    <property type="entry name" value="ELFLESS, ISOFORM B"/>
    <property type="match status" value="1"/>
</dbReference>
<name>A0A7D9DCT8_PARCT</name>
<proteinExistence type="predicted"/>
<dbReference type="GO" id="GO:0033768">
    <property type="term" value="C:SUMO-targeted ubiquitin ligase complex"/>
    <property type="evidence" value="ECO:0007669"/>
    <property type="project" value="TreeGrafter"/>
</dbReference>
<dbReference type="Gene3D" id="3.30.40.10">
    <property type="entry name" value="Zinc/RING finger domain, C3HC4 (zinc finger)"/>
    <property type="match status" value="1"/>
</dbReference>
<dbReference type="GO" id="GO:0006511">
    <property type="term" value="P:ubiquitin-dependent protein catabolic process"/>
    <property type="evidence" value="ECO:0007669"/>
    <property type="project" value="TreeGrafter"/>
</dbReference>
<keyword evidence="3" id="KW-0862">Zinc</keyword>
<comment type="caution">
    <text evidence="6">The sequence shown here is derived from an EMBL/GenBank/DDBJ whole genome shotgun (WGS) entry which is preliminary data.</text>
</comment>
<dbReference type="Pfam" id="PF13923">
    <property type="entry name" value="zf-C3HC4_2"/>
    <property type="match status" value="1"/>
</dbReference>
<dbReference type="PROSITE" id="PS00518">
    <property type="entry name" value="ZF_RING_1"/>
    <property type="match status" value="1"/>
</dbReference>
<sequence length="220" mass="24406">MNSQNESTEIVDLNQSQASQNVVGNGNRKTRTTKAHSRAKRVNISRKRNREGQLANVGTSELASHNGSIEVIDVEQVVKDKPVVDLTDESRNDVYVDLTSSPDVQLPHRQSVIRWQLSPGRTNTSELNKNADDIVIVANGSERVVNVSSELSQPLIENIMTCAICMDDFNQIKKAKRQLTSTTCGHVFCNPCITSSLHAQAKCPTCRKRLTKKSLHPIFL</sequence>
<dbReference type="AlphaFoldDB" id="A0A7D9DCT8"/>
<evidence type="ECO:0000259" key="5">
    <source>
        <dbReference type="PROSITE" id="PS50089"/>
    </source>
</evidence>
<evidence type="ECO:0000256" key="1">
    <source>
        <dbReference type="ARBA" id="ARBA00022723"/>
    </source>
</evidence>
<evidence type="ECO:0000313" key="7">
    <source>
        <dbReference type="Proteomes" id="UP001152795"/>
    </source>
</evidence>
<evidence type="ECO:0000256" key="4">
    <source>
        <dbReference type="SAM" id="MobiDB-lite"/>
    </source>
</evidence>
<accession>A0A7D9DCT8</accession>
<dbReference type="SMART" id="SM00184">
    <property type="entry name" value="RING"/>
    <property type="match status" value="1"/>
</dbReference>
<dbReference type="InterPro" id="IPR001841">
    <property type="entry name" value="Znf_RING"/>
</dbReference>
<dbReference type="GO" id="GO:0016874">
    <property type="term" value="F:ligase activity"/>
    <property type="evidence" value="ECO:0007669"/>
    <property type="project" value="UniProtKB-KW"/>
</dbReference>
<dbReference type="GO" id="GO:0032183">
    <property type="term" value="F:SUMO binding"/>
    <property type="evidence" value="ECO:0007669"/>
    <property type="project" value="TreeGrafter"/>
</dbReference>
<evidence type="ECO:0000256" key="2">
    <source>
        <dbReference type="ARBA" id="ARBA00022771"/>
    </source>
</evidence>
<dbReference type="OrthoDB" id="6105938at2759"/>
<dbReference type="InterPro" id="IPR049627">
    <property type="entry name" value="SLX8"/>
</dbReference>
<dbReference type="PANTHER" id="PTHR47094:SF1">
    <property type="entry name" value="RING-TYPE E3 UBIQUITIN TRANSFERASE"/>
    <property type="match status" value="1"/>
</dbReference>
<feature type="compositionally biased region" description="Basic residues" evidence="4">
    <location>
        <begin position="28"/>
        <end position="41"/>
    </location>
</feature>
<gene>
    <name evidence="6" type="ORF">PACLA_8A058326</name>
</gene>
<reference evidence="6" key="1">
    <citation type="submission" date="2020-04" db="EMBL/GenBank/DDBJ databases">
        <authorList>
            <person name="Alioto T."/>
            <person name="Alioto T."/>
            <person name="Gomez Garrido J."/>
        </authorList>
    </citation>
    <scope>NUCLEOTIDE SEQUENCE</scope>
    <source>
        <strain evidence="6">A484AB</strain>
    </source>
</reference>
<dbReference type="EMBL" id="CACRXK020000414">
    <property type="protein sequence ID" value="CAB3981654.1"/>
    <property type="molecule type" value="Genomic_DNA"/>
</dbReference>
<dbReference type="Proteomes" id="UP001152795">
    <property type="component" value="Unassembled WGS sequence"/>
</dbReference>
<dbReference type="GO" id="GO:0061630">
    <property type="term" value="F:ubiquitin protein ligase activity"/>
    <property type="evidence" value="ECO:0007669"/>
    <property type="project" value="InterPro"/>
</dbReference>
<dbReference type="InterPro" id="IPR013083">
    <property type="entry name" value="Znf_RING/FYVE/PHD"/>
</dbReference>